<dbReference type="InterPro" id="IPR015421">
    <property type="entry name" value="PyrdxlP-dep_Trfase_major"/>
</dbReference>
<dbReference type="CDD" id="cd07377">
    <property type="entry name" value="WHTH_GntR"/>
    <property type="match status" value="1"/>
</dbReference>
<evidence type="ECO:0000256" key="1">
    <source>
        <dbReference type="ARBA" id="ARBA00005384"/>
    </source>
</evidence>
<comment type="similarity">
    <text evidence="1">In the C-terminal section; belongs to the class-I pyridoxal-phosphate-dependent aminotransferase family.</text>
</comment>
<dbReference type="GO" id="GO:0003700">
    <property type="term" value="F:DNA-binding transcription factor activity"/>
    <property type="evidence" value="ECO:0007669"/>
    <property type="project" value="InterPro"/>
</dbReference>
<dbReference type="PANTHER" id="PTHR46577">
    <property type="entry name" value="HTH-TYPE TRANSCRIPTIONAL REGULATORY PROTEIN GABR"/>
    <property type="match status" value="1"/>
</dbReference>
<dbReference type="CDD" id="cd00609">
    <property type="entry name" value="AAT_like"/>
    <property type="match status" value="1"/>
</dbReference>
<evidence type="ECO:0000313" key="8">
    <source>
        <dbReference type="Proteomes" id="UP000293398"/>
    </source>
</evidence>
<dbReference type="InterPro" id="IPR051446">
    <property type="entry name" value="HTH_trans_reg/aminotransferase"/>
</dbReference>
<sequence length="457" mass="51184">MSKVNNIVEHMLLAIQNGNLKSGQKLMSIRVAREHFNVSKNTMIDVYDRLVSLGHITARPGSGYYVSTLSKKQNRSSTTHIAEAVDAISLLREQLNQTYRVRVGDGRPPSSWMSQFDFDMRLKIPSDSKYGYGHPMGFEPLREAIAQNLIERSIQASADQVLLTYGANHAMDLIIKQFLSPGDTVLVDSPGYYPLFAKLKLYKIKMIGVRRGGTGPDTEDLEDKARVHRAKLFFTQTLGHNPTGGCATLAAQYQVLKLAEKYDFRVVENDAFADLLPPGIPRMAGLDQLDRVLYIGTFSKTLSASFRVGYVAGRQALIDSLCNIKMLTVVTSSDYLERWLYSLIANGQYLKHLRRLRPMVEQASALALNNFSSLGFHVPYQSEGTYYMWLELPNHLDDIEVARKAAEEGIFLAPGTVFYPEKKSSQKPALRINVAYANDPDFLTFLRKLRAGAVGNE</sequence>
<dbReference type="InterPro" id="IPR000524">
    <property type="entry name" value="Tscrpt_reg_HTH_GntR"/>
</dbReference>
<dbReference type="EMBL" id="SHKO01000001">
    <property type="protein sequence ID" value="RZT99268.1"/>
    <property type="molecule type" value="Genomic_DNA"/>
</dbReference>
<dbReference type="SMART" id="SM00345">
    <property type="entry name" value="HTH_GNTR"/>
    <property type="match status" value="1"/>
</dbReference>
<feature type="domain" description="HTH gntR-type" evidence="6">
    <location>
        <begin position="1"/>
        <end position="69"/>
    </location>
</feature>
<dbReference type="Gene3D" id="3.40.640.10">
    <property type="entry name" value="Type I PLP-dependent aspartate aminotransferase-like (Major domain)"/>
    <property type="match status" value="1"/>
</dbReference>
<protein>
    <submittedName>
        <fullName evidence="7">GntR family transcriptional regulator</fullName>
    </submittedName>
</protein>
<dbReference type="SUPFAM" id="SSF46785">
    <property type="entry name" value="Winged helix' DNA-binding domain"/>
    <property type="match status" value="1"/>
</dbReference>
<evidence type="ECO:0000256" key="3">
    <source>
        <dbReference type="ARBA" id="ARBA00023015"/>
    </source>
</evidence>
<organism evidence="7 8">
    <name type="scientific">Advenella incenata</name>
    <dbReference type="NCBI Taxonomy" id="267800"/>
    <lineage>
        <taxon>Bacteria</taxon>
        <taxon>Pseudomonadati</taxon>
        <taxon>Pseudomonadota</taxon>
        <taxon>Betaproteobacteria</taxon>
        <taxon>Burkholderiales</taxon>
        <taxon>Alcaligenaceae</taxon>
    </lineage>
</organism>
<reference evidence="7 8" key="1">
    <citation type="submission" date="2019-02" db="EMBL/GenBank/DDBJ databases">
        <title>Genomic Encyclopedia of Type Strains, Phase IV (KMG-IV): sequencing the most valuable type-strain genomes for metagenomic binning, comparative biology and taxonomic classification.</title>
        <authorList>
            <person name="Goeker M."/>
        </authorList>
    </citation>
    <scope>NUCLEOTIDE SEQUENCE [LARGE SCALE GENOMIC DNA]</scope>
    <source>
        <strain evidence="7 8">DSM 23814</strain>
    </source>
</reference>
<keyword evidence="3" id="KW-0805">Transcription regulation</keyword>
<keyword evidence="5" id="KW-0804">Transcription</keyword>
<dbReference type="Proteomes" id="UP000293398">
    <property type="component" value="Unassembled WGS sequence"/>
</dbReference>
<dbReference type="Gene3D" id="1.10.10.10">
    <property type="entry name" value="Winged helix-like DNA-binding domain superfamily/Winged helix DNA-binding domain"/>
    <property type="match status" value="1"/>
</dbReference>
<comment type="caution">
    <text evidence="7">The sequence shown here is derived from an EMBL/GenBank/DDBJ whole genome shotgun (WGS) entry which is preliminary data.</text>
</comment>
<keyword evidence="2" id="KW-0663">Pyridoxal phosphate</keyword>
<evidence type="ECO:0000256" key="4">
    <source>
        <dbReference type="ARBA" id="ARBA00023125"/>
    </source>
</evidence>
<evidence type="ECO:0000256" key="5">
    <source>
        <dbReference type="ARBA" id="ARBA00023163"/>
    </source>
</evidence>
<dbReference type="GO" id="GO:0003677">
    <property type="term" value="F:DNA binding"/>
    <property type="evidence" value="ECO:0007669"/>
    <property type="project" value="UniProtKB-KW"/>
</dbReference>
<dbReference type="SUPFAM" id="SSF53383">
    <property type="entry name" value="PLP-dependent transferases"/>
    <property type="match status" value="1"/>
</dbReference>
<keyword evidence="8" id="KW-1185">Reference proteome</keyword>
<keyword evidence="4" id="KW-0238">DNA-binding</keyword>
<proteinExistence type="inferred from homology"/>
<dbReference type="OrthoDB" id="9804020at2"/>
<dbReference type="InterPro" id="IPR015424">
    <property type="entry name" value="PyrdxlP-dep_Trfase"/>
</dbReference>
<dbReference type="AlphaFoldDB" id="A0A4Q7VSN2"/>
<gene>
    <name evidence="7" type="ORF">EV681_1051</name>
</gene>
<dbReference type="InterPro" id="IPR036388">
    <property type="entry name" value="WH-like_DNA-bd_sf"/>
</dbReference>
<accession>A0A4Q7VSN2</accession>
<name>A0A4Q7VSN2_9BURK</name>
<dbReference type="InterPro" id="IPR036390">
    <property type="entry name" value="WH_DNA-bd_sf"/>
</dbReference>
<evidence type="ECO:0000259" key="6">
    <source>
        <dbReference type="PROSITE" id="PS50949"/>
    </source>
</evidence>
<dbReference type="GO" id="GO:0030170">
    <property type="term" value="F:pyridoxal phosphate binding"/>
    <property type="evidence" value="ECO:0007669"/>
    <property type="project" value="InterPro"/>
</dbReference>
<dbReference type="PROSITE" id="PS50949">
    <property type="entry name" value="HTH_GNTR"/>
    <property type="match status" value="1"/>
</dbReference>
<dbReference type="Pfam" id="PF00392">
    <property type="entry name" value="GntR"/>
    <property type="match status" value="1"/>
</dbReference>
<dbReference type="RefSeq" id="WP_128395683.1">
    <property type="nucleotide sequence ID" value="NZ_SHKO01000001.1"/>
</dbReference>
<dbReference type="Pfam" id="PF00155">
    <property type="entry name" value="Aminotran_1_2"/>
    <property type="match status" value="1"/>
</dbReference>
<evidence type="ECO:0000313" key="7">
    <source>
        <dbReference type="EMBL" id="RZT99268.1"/>
    </source>
</evidence>
<dbReference type="InterPro" id="IPR004839">
    <property type="entry name" value="Aminotransferase_I/II_large"/>
</dbReference>
<evidence type="ECO:0000256" key="2">
    <source>
        <dbReference type="ARBA" id="ARBA00022898"/>
    </source>
</evidence>
<dbReference type="PANTHER" id="PTHR46577:SF2">
    <property type="entry name" value="TRANSCRIPTIONAL REGULATORY PROTEIN"/>
    <property type="match status" value="1"/>
</dbReference>